<reference evidence="2" key="1">
    <citation type="journal article" date="2019" name="Int. J. Syst. Evol. Microbiol.">
        <title>The Global Catalogue of Microorganisms (GCM) 10K type strain sequencing project: providing services to taxonomists for standard genome sequencing and annotation.</title>
        <authorList>
            <consortium name="The Broad Institute Genomics Platform"/>
            <consortium name="The Broad Institute Genome Sequencing Center for Infectious Disease"/>
            <person name="Wu L."/>
            <person name="Ma J."/>
        </authorList>
    </citation>
    <scope>NUCLEOTIDE SEQUENCE [LARGE SCALE GENOMIC DNA]</scope>
    <source>
        <strain evidence="2">JCM 16722</strain>
    </source>
</reference>
<proteinExistence type="predicted"/>
<dbReference type="EMBL" id="BAAAZK010000005">
    <property type="protein sequence ID" value="GAA4174801.1"/>
    <property type="molecule type" value="Genomic_DNA"/>
</dbReference>
<evidence type="ECO:0000313" key="2">
    <source>
        <dbReference type="Proteomes" id="UP001500167"/>
    </source>
</evidence>
<gene>
    <name evidence="1" type="ORF">GCM10022218_19700</name>
</gene>
<name>A0ABP8A0J5_9SPHI</name>
<sequence>MAIILLLNKKTNKNAAYDTKLTQKKAEMVVTSPQSIQKSCSKKSLNNLNSKLWNISVIVKKRYNYVVFLRNII</sequence>
<organism evidence="1 2">
    <name type="scientific">Sphingobacterium ginsenosidimutans</name>
    <dbReference type="NCBI Taxonomy" id="687845"/>
    <lineage>
        <taxon>Bacteria</taxon>
        <taxon>Pseudomonadati</taxon>
        <taxon>Bacteroidota</taxon>
        <taxon>Sphingobacteriia</taxon>
        <taxon>Sphingobacteriales</taxon>
        <taxon>Sphingobacteriaceae</taxon>
        <taxon>Sphingobacterium</taxon>
    </lineage>
</organism>
<evidence type="ECO:0000313" key="1">
    <source>
        <dbReference type="EMBL" id="GAA4174801.1"/>
    </source>
</evidence>
<comment type="caution">
    <text evidence="1">The sequence shown here is derived from an EMBL/GenBank/DDBJ whole genome shotgun (WGS) entry which is preliminary data.</text>
</comment>
<protein>
    <submittedName>
        <fullName evidence="1">Uncharacterized protein</fullName>
    </submittedName>
</protein>
<accession>A0ABP8A0J5</accession>
<keyword evidence="2" id="KW-1185">Reference proteome</keyword>
<dbReference type="Proteomes" id="UP001500167">
    <property type="component" value="Unassembled WGS sequence"/>
</dbReference>